<keyword evidence="3" id="KW-1185">Reference proteome</keyword>
<feature type="region of interest" description="Disordered" evidence="1">
    <location>
        <begin position="1"/>
        <end position="20"/>
    </location>
</feature>
<dbReference type="InterPro" id="IPR008651">
    <property type="entry name" value="Uncharacterised_HicB"/>
</dbReference>
<reference evidence="2 3" key="1">
    <citation type="submission" date="2019-06" db="EMBL/GenBank/DDBJ databases">
        <authorList>
            <person name="Lee I."/>
            <person name="Jang G.I."/>
            <person name="Hwang C.Y."/>
        </authorList>
    </citation>
    <scope>NUCLEOTIDE SEQUENCE [LARGE SCALE GENOMIC DNA]</scope>
    <source>
        <strain evidence="2 3">PAMC 28131</strain>
    </source>
</reference>
<evidence type="ECO:0000256" key="1">
    <source>
        <dbReference type="SAM" id="MobiDB-lite"/>
    </source>
</evidence>
<dbReference type="OrthoDB" id="9812601at2"/>
<dbReference type="SUPFAM" id="SSF47598">
    <property type="entry name" value="Ribbon-helix-helix"/>
    <property type="match status" value="1"/>
</dbReference>
<comment type="caution">
    <text evidence="2">The sequence shown here is derived from an EMBL/GenBank/DDBJ whole genome shotgun (WGS) entry which is preliminary data.</text>
</comment>
<evidence type="ECO:0000313" key="2">
    <source>
        <dbReference type="EMBL" id="TPE62885.1"/>
    </source>
</evidence>
<dbReference type="AlphaFoldDB" id="A0A501XQY9"/>
<dbReference type="Pfam" id="PF05534">
    <property type="entry name" value="HicB"/>
    <property type="match status" value="1"/>
</dbReference>
<dbReference type="InterPro" id="IPR010985">
    <property type="entry name" value="Ribbon_hlx_hlx"/>
</dbReference>
<sequence length="86" mass="9636">MRRSECAARPQRRHPLSIARPVADQRKSLLLRLSPDLHSAIERLAAAELRSVNAEIEILLREGLARRGQKLPDATPVRRGRPAKDG</sequence>
<dbReference type="Proteomes" id="UP000319897">
    <property type="component" value="Unassembled WGS sequence"/>
</dbReference>
<name>A0A501XQY9_9SPHN</name>
<dbReference type="InterPro" id="IPR013321">
    <property type="entry name" value="Arc_rbn_hlx_hlx"/>
</dbReference>
<dbReference type="Gene3D" id="1.10.1220.10">
    <property type="entry name" value="Met repressor-like"/>
    <property type="match status" value="1"/>
</dbReference>
<accession>A0A501XQY9</accession>
<protein>
    <submittedName>
        <fullName evidence="2">Toxin-antitoxin system HicB family antitoxin</fullName>
    </submittedName>
</protein>
<evidence type="ECO:0000313" key="3">
    <source>
        <dbReference type="Proteomes" id="UP000319897"/>
    </source>
</evidence>
<organism evidence="2 3">
    <name type="scientific">Sandaracinobacter neustonicus</name>
    <dbReference type="NCBI Taxonomy" id="1715348"/>
    <lineage>
        <taxon>Bacteria</taxon>
        <taxon>Pseudomonadati</taxon>
        <taxon>Pseudomonadota</taxon>
        <taxon>Alphaproteobacteria</taxon>
        <taxon>Sphingomonadales</taxon>
        <taxon>Sphingosinicellaceae</taxon>
        <taxon>Sandaracinobacter</taxon>
    </lineage>
</organism>
<gene>
    <name evidence="2" type="ORF">FJQ54_05040</name>
</gene>
<dbReference type="EMBL" id="VFSU01000016">
    <property type="protein sequence ID" value="TPE62885.1"/>
    <property type="molecule type" value="Genomic_DNA"/>
</dbReference>
<dbReference type="GO" id="GO:0006355">
    <property type="term" value="P:regulation of DNA-templated transcription"/>
    <property type="evidence" value="ECO:0007669"/>
    <property type="project" value="InterPro"/>
</dbReference>
<proteinExistence type="predicted"/>